<protein>
    <submittedName>
        <fullName evidence="1">Uncharacterized protein</fullName>
    </submittedName>
</protein>
<reference evidence="1 2" key="1">
    <citation type="submission" date="2018-07" db="EMBL/GenBank/DDBJ databases">
        <title>Genome sequences of Haloplanus sp. CBA1112.</title>
        <authorList>
            <person name="Kim Y.B."/>
            <person name="Roh S.W."/>
        </authorList>
    </citation>
    <scope>NUCLEOTIDE SEQUENCE [LARGE SCALE GENOMIC DNA]</scope>
    <source>
        <strain evidence="1 2">CBA1112</strain>
        <plasmid evidence="2">pcba1112-02</plasmid>
    </source>
</reference>
<evidence type="ECO:0000313" key="1">
    <source>
        <dbReference type="EMBL" id="AXG11928.1"/>
    </source>
</evidence>
<name>A0A345EIA6_9EURY</name>
<proteinExistence type="predicted"/>
<accession>A0A345EIA6</accession>
<dbReference type="EMBL" id="CP031149">
    <property type="protein sequence ID" value="AXG11928.1"/>
    <property type="molecule type" value="Genomic_DNA"/>
</dbReference>
<keyword evidence="1" id="KW-0614">Plasmid</keyword>
<dbReference type="KEGG" id="haq:DU484_18605"/>
<gene>
    <name evidence="1" type="ORF">DU484_18605</name>
</gene>
<dbReference type="AlphaFoldDB" id="A0A345EIA6"/>
<dbReference type="Proteomes" id="UP000252985">
    <property type="component" value="Plasmid pCBA1112-02"/>
</dbReference>
<evidence type="ECO:0000313" key="2">
    <source>
        <dbReference type="Proteomes" id="UP000252985"/>
    </source>
</evidence>
<geneLocation type="plasmid" evidence="2">
    <name>pcba1112-02</name>
</geneLocation>
<sequence length="66" mass="7049">MRLDGRLAILRGETEIDSVFADGSLWFVRVKHTDSECVFVGAVVDCDDECLAESDIGVGFAVAKGG</sequence>
<organism evidence="1 2">
    <name type="scientific">Haloplanus rubicundus</name>
    <dbReference type="NCBI Taxonomy" id="1547898"/>
    <lineage>
        <taxon>Archaea</taxon>
        <taxon>Methanobacteriati</taxon>
        <taxon>Methanobacteriota</taxon>
        <taxon>Stenosarchaea group</taxon>
        <taxon>Halobacteria</taxon>
        <taxon>Halobacteriales</taxon>
        <taxon>Haloferacaceae</taxon>
        <taxon>Haloplanus</taxon>
    </lineage>
</organism>